<keyword evidence="4" id="KW-1134">Transmembrane beta strand</keyword>
<proteinExistence type="inferred from homology"/>
<dbReference type="Pfam" id="PF02321">
    <property type="entry name" value="OEP"/>
    <property type="match status" value="1"/>
</dbReference>
<evidence type="ECO:0000313" key="10">
    <source>
        <dbReference type="EMBL" id="CUV17599.1"/>
    </source>
</evidence>
<dbReference type="SUPFAM" id="SSF56954">
    <property type="entry name" value="Outer membrane efflux proteins (OEP)"/>
    <property type="match status" value="1"/>
</dbReference>
<accession>A0A0S4U6G1</accession>
<evidence type="ECO:0000256" key="1">
    <source>
        <dbReference type="ARBA" id="ARBA00004442"/>
    </source>
</evidence>
<dbReference type="EMBL" id="LN899821">
    <property type="protein sequence ID" value="CUV17599.1"/>
    <property type="molecule type" value="Genomic_DNA"/>
</dbReference>
<evidence type="ECO:0000256" key="4">
    <source>
        <dbReference type="ARBA" id="ARBA00022452"/>
    </source>
</evidence>
<organism evidence="10">
    <name type="scientific">Ralstonia solanacearum</name>
    <name type="common">Pseudomonas solanacearum</name>
    <dbReference type="NCBI Taxonomy" id="305"/>
    <lineage>
        <taxon>Bacteria</taxon>
        <taxon>Pseudomonadati</taxon>
        <taxon>Pseudomonadota</taxon>
        <taxon>Betaproteobacteria</taxon>
        <taxon>Burkholderiales</taxon>
        <taxon>Burkholderiaceae</taxon>
        <taxon>Ralstonia</taxon>
        <taxon>Ralstonia solanacearum species complex</taxon>
    </lineage>
</organism>
<dbReference type="InterPro" id="IPR003423">
    <property type="entry name" value="OMP_efflux"/>
</dbReference>
<evidence type="ECO:0000256" key="2">
    <source>
        <dbReference type="ARBA" id="ARBA00007613"/>
    </source>
</evidence>
<dbReference type="GO" id="GO:0009279">
    <property type="term" value="C:cell outer membrane"/>
    <property type="evidence" value="ECO:0007669"/>
    <property type="project" value="UniProtKB-SubCell"/>
</dbReference>
<evidence type="ECO:0000256" key="6">
    <source>
        <dbReference type="ARBA" id="ARBA00023136"/>
    </source>
</evidence>
<dbReference type="AlphaFoldDB" id="A0A0S4U6G1"/>
<comment type="similarity">
    <text evidence="2">Belongs to the outer membrane factor (OMF) (TC 1.B.17) family.</text>
</comment>
<dbReference type="InterPro" id="IPR051906">
    <property type="entry name" value="TolC-like"/>
</dbReference>
<dbReference type="PANTHER" id="PTHR30026">
    <property type="entry name" value="OUTER MEMBRANE PROTEIN TOLC"/>
    <property type="match status" value="1"/>
</dbReference>
<feature type="chain" id="PRO_5006628398" evidence="9">
    <location>
        <begin position="39"/>
        <end position="537"/>
    </location>
</feature>
<feature type="region of interest" description="Disordered" evidence="8">
    <location>
        <begin position="113"/>
        <end position="135"/>
    </location>
</feature>
<dbReference type="GO" id="GO:1990281">
    <property type="term" value="C:efflux pump complex"/>
    <property type="evidence" value="ECO:0007669"/>
    <property type="project" value="TreeGrafter"/>
</dbReference>
<dbReference type="GO" id="GO:0015562">
    <property type="term" value="F:efflux transmembrane transporter activity"/>
    <property type="evidence" value="ECO:0007669"/>
    <property type="project" value="InterPro"/>
</dbReference>
<feature type="signal peptide" evidence="9">
    <location>
        <begin position="1"/>
        <end position="38"/>
    </location>
</feature>
<protein>
    <submittedName>
        <fullName evidence="10">Putative outer membrane efflux protein</fullName>
    </submittedName>
</protein>
<evidence type="ECO:0000256" key="8">
    <source>
        <dbReference type="SAM" id="MobiDB-lite"/>
    </source>
</evidence>
<keyword evidence="7" id="KW-0998">Cell outer membrane</keyword>
<keyword evidence="9" id="KW-0732">Signal</keyword>
<sequence length="537" mass="57733">MRDRRAVLAVFTCPVVSISRCHALLLALSIGAADAVLAQSDRPDAMLAAPPAIAAEALPAHPPTALRLSLQEALQGALTRAVSVQTQQLDLQQQQEQTEQARHEFLPQTVLSSQLERNSTSGTGTGTTRGTASSGNLVSTWKLRSGTQLSLSEGRLYNRFGQSAPADSFVPGASLNTSSRVTSVSLSQPLLRGSGSDVVLLNERRAALALESARRSFLQTQRDVVLNGVLAYFALEQARQNVTLAQAALQRAGEARSINEALLAAGRIARIALLQSDADLAQAELALTQSRQAENVARRQLLRVIGRYDLDADRTDITLTDSFTAYLPPAAQNEAPIMRDALARRVDLQLARDAVTASQFSVTAAQDGMRNQLDLYARLDRSGDSAGGTSNRQINRAVGLSFSMPLDKSESRLALGAARVALTKAELSLADLERTARAEVSDALRNIDFAFLQHRMAQRTAELARQRLAGEIEKARAGRSSATDLSLAQDTLNQALSQEVQARFAIFTAQLELQRVSGTALEQWHVAAFAQATLPPS</sequence>
<dbReference type="GO" id="GO:0015288">
    <property type="term" value="F:porin activity"/>
    <property type="evidence" value="ECO:0007669"/>
    <property type="project" value="TreeGrafter"/>
</dbReference>
<dbReference type="Gene3D" id="1.20.1600.10">
    <property type="entry name" value="Outer membrane efflux proteins (OEP)"/>
    <property type="match status" value="1"/>
</dbReference>
<keyword evidence="6" id="KW-0472">Membrane</keyword>
<keyword evidence="3" id="KW-0813">Transport</keyword>
<reference evidence="10" key="1">
    <citation type="submission" date="2015-10" db="EMBL/GenBank/DDBJ databases">
        <authorList>
            <person name="Gilbert D.G."/>
        </authorList>
    </citation>
    <scope>NUCLEOTIDE SEQUENCE</scope>
    <source>
        <strain evidence="10">Phyl III-seqv23</strain>
    </source>
</reference>
<evidence type="ECO:0000256" key="5">
    <source>
        <dbReference type="ARBA" id="ARBA00022692"/>
    </source>
</evidence>
<dbReference type="PANTHER" id="PTHR30026:SF20">
    <property type="entry name" value="OUTER MEMBRANE PROTEIN TOLC"/>
    <property type="match status" value="1"/>
</dbReference>
<evidence type="ECO:0000256" key="3">
    <source>
        <dbReference type="ARBA" id="ARBA00022448"/>
    </source>
</evidence>
<evidence type="ECO:0000256" key="9">
    <source>
        <dbReference type="SAM" id="SignalP"/>
    </source>
</evidence>
<keyword evidence="5" id="KW-0812">Transmembrane</keyword>
<evidence type="ECO:0000256" key="7">
    <source>
        <dbReference type="ARBA" id="ARBA00023237"/>
    </source>
</evidence>
<comment type="subcellular location">
    <subcellularLocation>
        <location evidence="1">Cell outer membrane</location>
    </subcellularLocation>
</comment>
<gene>
    <name evidence="10" type="ORF">PSS4_v1_360009</name>
</gene>
<name>A0A0S4U6G1_RALSL</name>
<feature type="compositionally biased region" description="Low complexity" evidence="8">
    <location>
        <begin position="119"/>
        <end position="135"/>
    </location>
</feature>